<dbReference type="Pfam" id="PF04749">
    <property type="entry name" value="PLAC8"/>
    <property type="match status" value="1"/>
</dbReference>
<organism evidence="2 3">
    <name type="scientific">Polyplosphaeria fusca</name>
    <dbReference type="NCBI Taxonomy" id="682080"/>
    <lineage>
        <taxon>Eukaryota</taxon>
        <taxon>Fungi</taxon>
        <taxon>Dikarya</taxon>
        <taxon>Ascomycota</taxon>
        <taxon>Pezizomycotina</taxon>
        <taxon>Dothideomycetes</taxon>
        <taxon>Pleosporomycetidae</taxon>
        <taxon>Pleosporales</taxon>
        <taxon>Tetraplosphaeriaceae</taxon>
        <taxon>Polyplosphaeria</taxon>
    </lineage>
</organism>
<sequence>MSSINPATILPTTSSTVLSTTSHTVLPTTSPTVLPTTSPTVLPTTSPTVPSTTSPTVLPTTTSTILPATAPTTPTVIATTSPNWTHGLYHCCSTPSLCLGAWCCPCMIYGRTKYRLSHDNDMSEFSTLNTHCLLWYLLCLLPGCWQGVLNTRQIGKVRKRYGIEGSYYRDWLQMYCCGPLAMVRVEREVKEREQMKKVVKEQYKGEVMTMKGVLDKEPIP</sequence>
<comment type="caution">
    <text evidence="2">The sequence shown here is derived from an EMBL/GenBank/DDBJ whole genome shotgun (WGS) entry which is preliminary data.</text>
</comment>
<dbReference type="EMBL" id="ML996100">
    <property type="protein sequence ID" value="KAF2740558.1"/>
    <property type="molecule type" value="Genomic_DNA"/>
</dbReference>
<reference evidence="2" key="1">
    <citation type="journal article" date="2020" name="Stud. Mycol.">
        <title>101 Dothideomycetes genomes: a test case for predicting lifestyles and emergence of pathogens.</title>
        <authorList>
            <person name="Haridas S."/>
            <person name="Albert R."/>
            <person name="Binder M."/>
            <person name="Bloem J."/>
            <person name="Labutti K."/>
            <person name="Salamov A."/>
            <person name="Andreopoulos B."/>
            <person name="Baker S."/>
            <person name="Barry K."/>
            <person name="Bills G."/>
            <person name="Bluhm B."/>
            <person name="Cannon C."/>
            <person name="Castanera R."/>
            <person name="Culley D."/>
            <person name="Daum C."/>
            <person name="Ezra D."/>
            <person name="Gonzalez J."/>
            <person name="Henrissat B."/>
            <person name="Kuo A."/>
            <person name="Liang C."/>
            <person name="Lipzen A."/>
            <person name="Lutzoni F."/>
            <person name="Magnuson J."/>
            <person name="Mondo S."/>
            <person name="Nolan M."/>
            <person name="Ohm R."/>
            <person name="Pangilinan J."/>
            <person name="Park H.-J."/>
            <person name="Ramirez L."/>
            <person name="Alfaro M."/>
            <person name="Sun H."/>
            <person name="Tritt A."/>
            <person name="Yoshinaga Y."/>
            <person name="Zwiers L.-H."/>
            <person name="Turgeon B."/>
            <person name="Goodwin S."/>
            <person name="Spatafora J."/>
            <person name="Crous P."/>
            <person name="Grigoriev I."/>
        </authorList>
    </citation>
    <scope>NUCLEOTIDE SEQUENCE</scope>
    <source>
        <strain evidence="2">CBS 125425</strain>
    </source>
</reference>
<dbReference type="InterPro" id="IPR006461">
    <property type="entry name" value="PLAC_motif_containing"/>
</dbReference>
<dbReference type="AlphaFoldDB" id="A0A9P4RBN6"/>
<keyword evidence="3" id="KW-1185">Reference proteome</keyword>
<dbReference type="OrthoDB" id="1045822at2759"/>
<dbReference type="PANTHER" id="PTHR15907">
    <property type="entry name" value="DUF614 FAMILY PROTEIN-RELATED"/>
    <property type="match status" value="1"/>
</dbReference>
<proteinExistence type="predicted"/>
<dbReference type="Proteomes" id="UP000799444">
    <property type="component" value="Unassembled WGS sequence"/>
</dbReference>
<accession>A0A9P4RBN6</accession>
<evidence type="ECO:0000256" key="1">
    <source>
        <dbReference type="SAM" id="MobiDB-lite"/>
    </source>
</evidence>
<gene>
    <name evidence="2" type="ORF">EJ04DRAFT_600913</name>
</gene>
<evidence type="ECO:0000313" key="3">
    <source>
        <dbReference type="Proteomes" id="UP000799444"/>
    </source>
</evidence>
<evidence type="ECO:0000313" key="2">
    <source>
        <dbReference type="EMBL" id="KAF2740558.1"/>
    </source>
</evidence>
<protein>
    <submittedName>
        <fullName evidence="2">PLAC8-domain-containing protein</fullName>
    </submittedName>
</protein>
<feature type="region of interest" description="Disordered" evidence="1">
    <location>
        <begin position="20"/>
        <end position="64"/>
    </location>
</feature>
<dbReference type="NCBIfam" id="TIGR01571">
    <property type="entry name" value="A_thal_Cys_rich"/>
    <property type="match status" value="1"/>
</dbReference>
<name>A0A9P4RBN6_9PLEO</name>